<protein>
    <submittedName>
        <fullName evidence="2">GNAT family N-acetyltransferase</fullName>
    </submittedName>
</protein>
<feature type="domain" description="N-acetyltransferase" evidence="1">
    <location>
        <begin position="149"/>
        <end position="282"/>
    </location>
</feature>
<keyword evidence="3" id="KW-1185">Reference proteome</keyword>
<dbReference type="Pfam" id="PF00583">
    <property type="entry name" value="Acetyltransf_1"/>
    <property type="match status" value="1"/>
</dbReference>
<gene>
    <name evidence="2" type="ORF">FEZ08_01095</name>
</gene>
<organism evidence="2 3">
    <name type="scientific">Culicoidibacter larvae</name>
    <dbReference type="NCBI Taxonomy" id="2579976"/>
    <lineage>
        <taxon>Bacteria</taxon>
        <taxon>Bacillati</taxon>
        <taxon>Bacillota</taxon>
        <taxon>Culicoidibacteria</taxon>
        <taxon>Culicoidibacterales</taxon>
        <taxon>Culicoidibacteraceae</taxon>
        <taxon>Culicoidibacter</taxon>
    </lineage>
</organism>
<accession>A0A5R8QGY2</accession>
<name>A0A5R8QGY2_9FIRM</name>
<sequence>MLQSPIIWEKVRTDERSEAPPVQNLSNAGGAEMEKAEVLARLYEDELLQATNIQMVQSGYAKEVFVHSNGDVIEGLLVLSDEGNKHMAGVLASTPAALAAIAEQLRQLPFRPLLLHGRYDEIAQLLPGREIKPQVFYRYEGPIQEVTDNICRAENVAADKEKMLDLYSVLFEENVHGSMSDERLIRDLALGVYFIYSGDEVAGLARYSAKSDNYAEINTVIVDNKFRGQGLGKALLKHMINQSFAERRTPFLVTGEDNVIARKMYEGLGFEQAALYAYEFYE</sequence>
<dbReference type="PROSITE" id="PS51186">
    <property type="entry name" value="GNAT"/>
    <property type="match status" value="1"/>
</dbReference>
<dbReference type="InParanoid" id="A0A5R8QGY2"/>
<dbReference type="OrthoDB" id="9798006at2"/>
<dbReference type="CDD" id="cd04301">
    <property type="entry name" value="NAT_SF"/>
    <property type="match status" value="1"/>
</dbReference>
<dbReference type="Gene3D" id="3.40.630.30">
    <property type="match status" value="1"/>
</dbReference>
<dbReference type="EMBL" id="VBWP01000001">
    <property type="protein sequence ID" value="TLG77242.1"/>
    <property type="molecule type" value="Genomic_DNA"/>
</dbReference>
<evidence type="ECO:0000313" key="3">
    <source>
        <dbReference type="Proteomes" id="UP000306912"/>
    </source>
</evidence>
<reference evidence="2 3" key="1">
    <citation type="submission" date="2019-05" db="EMBL/GenBank/DDBJ databases">
        <title>Culicoidintestinum kansasii gen. nov., sp. nov. from the gastrointestinal tract of the biting midge, Culicoides sonorensis.</title>
        <authorList>
            <person name="Neupane S."/>
            <person name="Ghosh A."/>
            <person name="Gunther S."/>
            <person name="Martin K."/>
            <person name="Zurek L."/>
        </authorList>
    </citation>
    <scope>NUCLEOTIDE SEQUENCE [LARGE SCALE GENOMIC DNA]</scope>
    <source>
        <strain evidence="2 3">CS-1</strain>
    </source>
</reference>
<dbReference type="InterPro" id="IPR000182">
    <property type="entry name" value="GNAT_dom"/>
</dbReference>
<dbReference type="InterPro" id="IPR016181">
    <property type="entry name" value="Acyl_CoA_acyltransferase"/>
</dbReference>
<evidence type="ECO:0000313" key="2">
    <source>
        <dbReference type="EMBL" id="TLG77242.1"/>
    </source>
</evidence>
<comment type="caution">
    <text evidence="2">The sequence shown here is derived from an EMBL/GenBank/DDBJ whole genome shotgun (WGS) entry which is preliminary data.</text>
</comment>
<evidence type="ECO:0000259" key="1">
    <source>
        <dbReference type="PROSITE" id="PS51186"/>
    </source>
</evidence>
<dbReference type="AlphaFoldDB" id="A0A5R8QGY2"/>
<dbReference type="GO" id="GO:0016747">
    <property type="term" value="F:acyltransferase activity, transferring groups other than amino-acyl groups"/>
    <property type="evidence" value="ECO:0007669"/>
    <property type="project" value="InterPro"/>
</dbReference>
<keyword evidence="2" id="KW-0808">Transferase</keyword>
<proteinExistence type="predicted"/>
<dbReference type="SUPFAM" id="SSF55729">
    <property type="entry name" value="Acyl-CoA N-acyltransferases (Nat)"/>
    <property type="match status" value="1"/>
</dbReference>
<dbReference type="Proteomes" id="UP000306912">
    <property type="component" value="Unassembled WGS sequence"/>
</dbReference>